<evidence type="ECO:0000313" key="1">
    <source>
        <dbReference type="EMBL" id="SEM55206.1"/>
    </source>
</evidence>
<dbReference type="Proteomes" id="UP000199664">
    <property type="component" value="Unassembled WGS sequence"/>
</dbReference>
<dbReference type="STRING" id="1036779.SAMN04515666_11412"/>
<evidence type="ECO:0000313" key="2">
    <source>
        <dbReference type="Proteomes" id="UP000199664"/>
    </source>
</evidence>
<sequence>MVHHVDIGTATRLALSGALDDRIVNIGDDAPTSLHELVELAGASMAPVSEPLASPWRLHMDVSLARRLGFQPVVRTVRQAAELDVM</sequence>
<reference evidence="2" key="1">
    <citation type="submission" date="2016-10" db="EMBL/GenBank/DDBJ databases">
        <authorList>
            <person name="Varghese N."/>
            <person name="Submissions S."/>
        </authorList>
    </citation>
    <scope>NUCLEOTIDE SEQUENCE [LARGE SCALE GENOMIC DNA]</scope>
    <source>
        <strain evidence="2">LMG 26383,CCUG 61248,R- 45681</strain>
    </source>
</reference>
<evidence type="ECO:0008006" key="3">
    <source>
        <dbReference type="Google" id="ProtNLM"/>
    </source>
</evidence>
<dbReference type="AlphaFoldDB" id="A0A1H7ZA51"/>
<protein>
    <recommendedName>
        <fullName evidence="3">NAD dependent epimerase/dehydratase family protein</fullName>
    </recommendedName>
</protein>
<dbReference type="InterPro" id="IPR036291">
    <property type="entry name" value="NAD(P)-bd_dom_sf"/>
</dbReference>
<accession>A0A1H7ZA51</accession>
<dbReference type="Gene3D" id="3.40.50.720">
    <property type="entry name" value="NAD(P)-binding Rossmann-like Domain"/>
    <property type="match status" value="1"/>
</dbReference>
<dbReference type="SUPFAM" id="SSF51735">
    <property type="entry name" value="NAD(P)-binding Rossmann-fold domains"/>
    <property type="match status" value="1"/>
</dbReference>
<gene>
    <name evidence="1" type="ORF">SAMN04515666_11412</name>
</gene>
<keyword evidence="2" id="KW-1185">Reference proteome</keyword>
<organism evidence="1 2">
    <name type="scientific">Bosea lupini</name>
    <dbReference type="NCBI Taxonomy" id="1036779"/>
    <lineage>
        <taxon>Bacteria</taxon>
        <taxon>Pseudomonadati</taxon>
        <taxon>Pseudomonadota</taxon>
        <taxon>Alphaproteobacteria</taxon>
        <taxon>Hyphomicrobiales</taxon>
        <taxon>Boseaceae</taxon>
        <taxon>Bosea</taxon>
    </lineage>
</organism>
<dbReference type="EMBL" id="FOAN01000014">
    <property type="protein sequence ID" value="SEM55206.1"/>
    <property type="molecule type" value="Genomic_DNA"/>
</dbReference>
<name>A0A1H7ZA51_9HYPH</name>
<proteinExistence type="predicted"/>